<feature type="domain" description="PLL-like beta propeller" evidence="1">
    <location>
        <begin position="6"/>
        <end position="100"/>
    </location>
</feature>
<dbReference type="AlphaFoldDB" id="A0A4R5QB82"/>
<accession>A0A4R5QB82</accession>
<evidence type="ECO:0000313" key="2">
    <source>
        <dbReference type="EMBL" id="TDH59838.1"/>
    </source>
</evidence>
<comment type="caution">
    <text evidence="2">The sequence shown here is derived from an EMBL/GenBank/DDBJ whole genome shotgun (WGS) entry which is preliminary data.</text>
</comment>
<organism evidence="2 3">
    <name type="scientific">Dankookia rubra</name>
    <dbReference type="NCBI Taxonomy" id="1442381"/>
    <lineage>
        <taxon>Bacteria</taxon>
        <taxon>Pseudomonadati</taxon>
        <taxon>Pseudomonadota</taxon>
        <taxon>Alphaproteobacteria</taxon>
        <taxon>Acetobacterales</taxon>
        <taxon>Roseomonadaceae</taxon>
        <taxon>Dankookia</taxon>
    </lineage>
</organism>
<dbReference type="OrthoDB" id="5318987at2"/>
<keyword evidence="3" id="KW-1185">Reference proteome</keyword>
<dbReference type="SUPFAM" id="SSF89372">
    <property type="entry name" value="Fucose-specific lectin"/>
    <property type="match status" value="1"/>
</dbReference>
<proteinExistence type="predicted"/>
<name>A0A4R5QB82_9PROT</name>
<dbReference type="Gene3D" id="2.120.10.70">
    <property type="entry name" value="Fucose-specific lectin"/>
    <property type="match status" value="1"/>
</dbReference>
<dbReference type="Proteomes" id="UP000295096">
    <property type="component" value="Unassembled WGS sequence"/>
</dbReference>
<reference evidence="2 3" key="1">
    <citation type="journal article" date="2016" name="J. Microbiol.">
        <title>Dankookia rubra gen. nov., sp. nov., an alphaproteobacterium isolated from sediment of a shallow stream.</title>
        <authorList>
            <person name="Kim W.H."/>
            <person name="Kim D.H."/>
            <person name="Kang K."/>
            <person name="Ahn T.Y."/>
        </authorList>
    </citation>
    <scope>NUCLEOTIDE SEQUENCE [LARGE SCALE GENOMIC DNA]</scope>
    <source>
        <strain evidence="2 3">JCM30602</strain>
    </source>
</reference>
<sequence length="102" mass="11590">MEYYGWQHPEEVIMAWSGWESLGGVLTSDPDAEAWSANRLDIFVRGTDAGLYHKWWDGQSWSGWEPQGGVLTSDPEVVSWAPNRLDVFARGTDGALYHQWFA</sequence>
<evidence type="ECO:0000259" key="1">
    <source>
        <dbReference type="Pfam" id="PF26607"/>
    </source>
</evidence>
<gene>
    <name evidence="2" type="ORF">E2C06_25390</name>
</gene>
<dbReference type="InterPro" id="IPR058502">
    <property type="entry name" value="PLL-like_beta-prop"/>
</dbReference>
<evidence type="ECO:0000313" key="3">
    <source>
        <dbReference type="Proteomes" id="UP000295096"/>
    </source>
</evidence>
<protein>
    <recommendedName>
        <fullName evidence="1">PLL-like beta propeller domain-containing protein</fullName>
    </recommendedName>
</protein>
<dbReference type="Pfam" id="PF26607">
    <property type="entry name" value="DUF8189"/>
    <property type="match status" value="1"/>
</dbReference>
<dbReference type="EMBL" id="SMSJ01000052">
    <property type="protein sequence ID" value="TDH59838.1"/>
    <property type="molecule type" value="Genomic_DNA"/>
</dbReference>